<dbReference type="SUPFAM" id="SSF55486">
    <property type="entry name" value="Metalloproteases ('zincins'), catalytic domain"/>
    <property type="match status" value="1"/>
</dbReference>
<feature type="binding site" evidence="11">
    <location>
        <position position="448"/>
    </location>
    <ligand>
        <name>Zn(2+)</name>
        <dbReference type="ChEBI" id="CHEBI:29105"/>
        <note>catalytic</note>
    </ligand>
</feature>
<feature type="binding site" evidence="11">
    <location>
        <position position="422"/>
    </location>
    <ligand>
        <name>Zn(2+)</name>
        <dbReference type="ChEBI" id="CHEBI:29105"/>
        <note>catalytic</note>
    </ligand>
</feature>
<comment type="caution">
    <text evidence="13">The sequence shown here is derived from an EMBL/GenBank/DDBJ whole genome shotgun (WGS) entry which is preliminary data.</text>
</comment>
<dbReference type="EMBL" id="MCFH01000006">
    <property type="protein sequence ID" value="ORX57204.1"/>
    <property type="molecule type" value="Genomic_DNA"/>
</dbReference>
<keyword evidence="8 12" id="KW-0482">Metalloprotease</keyword>
<dbReference type="PANTHER" id="PTHR33478">
    <property type="entry name" value="EXTRACELLULAR METALLOPROTEINASE MEP"/>
    <property type="match status" value="1"/>
</dbReference>
<name>A0A1Y1VIH7_9FUNG</name>
<evidence type="ECO:0000256" key="3">
    <source>
        <dbReference type="ARBA" id="ARBA00022525"/>
    </source>
</evidence>
<keyword evidence="7 11" id="KW-0862">Zinc</keyword>
<feature type="binding site" evidence="11">
    <location>
        <position position="418"/>
    </location>
    <ligand>
        <name>Zn(2+)</name>
        <dbReference type="ChEBI" id="CHEBI:29105"/>
        <note>catalytic</note>
    </ligand>
</feature>
<dbReference type="Gene3D" id="3.10.170.10">
    <property type="match status" value="1"/>
</dbReference>
<dbReference type="PRINTS" id="PR00999">
    <property type="entry name" value="FUNGALYSIN"/>
</dbReference>
<comment type="similarity">
    <text evidence="2 12">Belongs to the peptidase M36 family.</text>
</comment>
<feature type="binding site" evidence="11">
    <location>
        <position position="233"/>
    </location>
    <ligand>
        <name>Zn(2+)</name>
        <dbReference type="ChEBI" id="CHEBI:29105"/>
        <note>catalytic</note>
    </ligand>
</feature>
<keyword evidence="6 12" id="KW-0378">Hydrolase</keyword>
<keyword evidence="9 12" id="KW-0865">Zymogen</keyword>
<evidence type="ECO:0000256" key="5">
    <source>
        <dbReference type="ARBA" id="ARBA00022723"/>
    </source>
</evidence>
<dbReference type="GO" id="GO:0005615">
    <property type="term" value="C:extracellular space"/>
    <property type="evidence" value="ECO:0007669"/>
    <property type="project" value="InterPro"/>
</dbReference>
<evidence type="ECO:0000256" key="11">
    <source>
        <dbReference type="PIRSR" id="PIRSR601842-2"/>
    </source>
</evidence>
<evidence type="ECO:0000256" key="8">
    <source>
        <dbReference type="ARBA" id="ARBA00023049"/>
    </source>
</evidence>
<dbReference type="OrthoDB" id="3227768at2759"/>
<reference evidence="13 14" key="1">
    <citation type="submission" date="2016-08" db="EMBL/GenBank/DDBJ databases">
        <title>Genomes of anaerobic fungi encode conserved fungal cellulosomes for biomass hydrolysis.</title>
        <authorList>
            <consortium name="DOE Joint Genome Institute"/>
            <person name="Haitjema C.H."/>
            <person name="Gilmore S.P."/>
            <person name="Henske J.K."/>
            <person name="Solomon K.V."/>
            <person name="De Groot R."/>
            <person name="Kuo A."/>
            <person name="Mondo S.J."/>
            <person name="Salamov A.A."/>
            <person name="Labutti K."/>
            <person name="Zhao Z."/>
            <person name="Chiniquy J."/>
            <person name="Barry K."/>
            <person name="Brewer H.M."/>
            <person name="Purvine S.O."/>
            <person name="Wright A.T."/>
            <person name="Boxma B."/>
            <person name="Van Alen T."/>
            <person name="Hackstein J.H."/>
            <person name="Baker S.E."/>
            <person name="Grigoriev I.V."/>
            <person name="O'Malley M.A."/>
        </authorList>
    </citation>
    <scope>NUCLEOTIDE SEQUENCE [LARGE SCALE GENOMIC DNA]</scope>
    <source>
        <strain evidence="14">finn</strain>
    </source>
</reference>
<evidence type="ECO:0000256" key="7">
    <source>
        <dbReference type="ARBA" id="ARBA00022833"/>
    </source>
</evidence>
<accession>A0A1Y1VIH7</accession>
<dbReference type="Gene3D" id="1.10.390.10">
    <property type="entry name" value="Neutral Protease Domain 2"/>
    <property type="match status" value="1"/>
</dbReference>
<evidence type="ECO:0000256" key="6">
    <source>
        <dbReference type="ARBA" id="ARBA00022801"/>
    </source>
</evidence>
<evidence type="ECO:0000256" key="2">
    <source>
        <dbReference type="ARBA" id="ARBA00006006"/>
    </source>
</evidence>
<gene>
    <name evidence="13" type="ORF">BCR36DRAFT_153290</name>
</gene>
<evidence type="ECO:0000256" key="1">
    <source>
        <dbReference type="ARBA" id="ARBA00004613"/>
    </source>
</evidence>
<organism evidence="13 14">
    <name type="scientific">Piromyces finnis</name>
    <dbReference type="NCBI Taxonomy" id="1754191"/>
    <lineage>
        <taxon>Eukaryota</taxon>
        <taxon>Fungi</taxon>
        <taxon>Fungi incertae sedis</taxon>
        <taxon>Chytridiomycota</taxon>
        <taxon>Chytridiomycota incertae sedis</taxon>
        <taxon>Neocallimastigomycetes</taxon>
        <taxon>Neocallimastigales</taxon>
        <taxon>Neocallimastigaceae</taxon>
        <taxon>Piromyces</taxon>
    </lineage>
</organism>
<proteinExistence type="inferred from homology"/>
<evidence type="ECO:0000256" key="12">
    <source>
        <dbReference type="RuleBase" id="RU364017"/>
    </source>
</evidence>
<comment type="subcellular location">
    <subcellularLocation>
        <location evidence="1 12">Secreted</location>
    </subcellularLocation>
</comment>
<dbReference type="InterPro" id="IPR050371">
    <property type="entry name" value="Fungal_virulence_M36"/>
</dbReference>
<dbReference type="InterPro" id="IPR001842">
    <property type="entry name" value="Peptidase_M36"/>
</dbReference>
<dbReference type="InterPro" id="IPR027268">
    <property type="entry name" value="Peptidase_M4/M1_CTD_sf"/>
</dbReference>
<dbReference type="GO" id="GO:0004222">
    <property type="term" value="F:metalloendopeptidase activity"/>
    <property type="evidence" value="ECO:0007669"/>
    <property type="project" value="InterPro"/>
</dbReference>
<dbReference type="EC" id="3.4.24.-" evidence="12"/>
<keyword evidence="4 12" id="KW-0645">Protease</keyword>
<evidence type="ECO:0000256" key="10">
    <source>
        <dbReference type="PIRSR" id="PIRSR601842-1"/>
    </source>
</evidence>
<dbReference type="Proteomes" id="UP000193719">
    <property type="component" value="Unassembled WGS sequence"/>
</dbReference>
<comment type="cofactor">
    <cofactor evidence="11">
        <name>Zn(2+)</name>
        <dbReference type="ChEBI" id="CHEBI:29105"/>
    </cofactor>
    <text evidence="11">Binds 1 zinc ion per subunit.</text>
</comment>
<reference evidence="13 14" key="2">
    <citation type="submission" date="2016-08" db="EMBL/GenBank/DDBJ databases">
        <title>Pervasive Adenine N6-methylation of Active Genes in Fungi.</title>
        <authorList>
            <consortium name="DOE Joint Genome Institute"/>
            <person name="Mondo S.J."/>
            <person name="Dannebaum R.O."/>
            <person name="Kuo R.C."/>
            <person name="Labutti K."/>
            <person name="Haridas S."/>
            <person name="Kuo A."/>
            <person name="Salamov A."/>
            <person name="Ahrendt S.R."/>
            <person name="Lipzen A."/>
            <person name="Sullivan W."/>
            <person name="Andreopoulos W.B."/>
            <person name="Clum A."/>
            <person name="Lindquist E."/>
            <person name="Daum C."/>
            <person name="Ramamoorthy G.K."/>
            <person name="Gryganskyi A."/>
            <person name="Culley D."/>
            <person name="Magnuson J.K."/>
            <person name="James T.Y."/>
            <person name="O'Malley M.A."/>
            <person name="Stajich J.E."/>
            <person name="Spatafora J.W."/>
            <person name="Visel A."/>
            <person name="Grigoriev I.V."/>
        </authorList>
    </citation>
    <scope>NUCLEOTIDE SEQUENCE [LARGE SCALE GENOMIC DNA]</scope>
    <source>
        <strain evidence="14">finn</strain>
    </source>
</reference>
<dbReference type="GO" id="GO:0008270">
    <property type="term" value="F:zinc ion binding"/>
    <property type="evidence" value="ECO:0007669"/>
    <property type="project" value="InterPro"/>
</dbReference>
<keyword evidence="5 11" id="KW-0479">Metal-binding</keyword>
<dbReference type="PANTHER" id="PTHR33478:SF1">
    <property type="entry name" value="EXTRACELLULAR METALLOPROTEINASE MEP"/>
    <property type="match status" value="1"/>
</dbReference>
<keyword evidence="14" id="KW-1185">Reference proteome</keyword>
<evidence type="ECO:0000313" key="13">
    <source>
        <dbReference type="EMBL" id="ORX57204.1"/>
    </source>
</evidence>
<dbReference type="Pfam" id="PF02128">
    <property type="entry name" value="Peptidase_M36"/>
    <property type="match status" value="1"/>
</dbReference>
<dbReference type="CDD" id="cd09596">
    <property type="entry name" value="M36"/>
    <property type="match status" value="1"/>
</dbReference>
<evidence type="ECO:0000313" key="14">
    <source>
        <dbReference type="Proteomes" id="UP000193719"/>
    </source>
</evidence>
<evidence type="ECO:0000256" key="9">
    <source>
        <dbReference type="ARBA" id="ARBA00023145"/>
    </source>
</evidence>
<evidence type="ECO:0000256" key="4">
    <source>
        <dbReference type="ARBA" id="ARBA00022670"/>
    </source>
</evidence>
<keyword evidence="3 12" id="KW-0964">Secreted</keyword>
<sequence>MKYCNLKNALIIASSVFSAANAGGFFPKKTVKYYEKPAQSSAAVSSAVATPLNITQISLDALKRDYPNMEFKIGNVLRNDEAKTAYVHVSQAVNGYEIINSAANINIDIPSRSIISSGIAVWEDVEPFNPADHGLEDLNLDVEDALAKVAEYFNYPYDKDETEFTEKNGIYTIDGVKFTIDKKARAEKKYITISEKYVDSVWELSLEVGQIWYLARVSSTTGGLLNVENIASHAVYNAIPWNKVDITGGRMLFVDPYDKNASPLGWHKTDEKTTSNDTSGNNIIVQENHQGSEIDMVTNRAYGGADLIFDYPLDLNSKKVESYFGAAATNVFVLTNKLHDVYYKFGFNEQFGNFQVNNFGKGGAGNDPVKVLIQDRSGTNNANFATPVDGYSPKMRLYPFTSKSPERDSSFVNQIIIHEYSHGVTQRLTGGPDKTSCLSSDESNALSEGWSDFFAIAMELTKSSKRSDAHNMFEWLYGTYARSKPICSDMTINNLTYSSLTYNANGQLECHEGGEVWVNALNEVLWNFIELRGVSEDVSKGNINSKSEGNVLAIQLVIDAVKIQPCNPSFLEARDALVLAQKQRFNDSKLHCAIWKGFAKRGMGVNAQPPEETGSKIVYTDNFDLPSECK</sequence>
<protein>
    <recommendedName>
        <fullName evidence="12">Extracellular metalloproteinase</fullName>
        <ecNumber evidence="12">3.4.24.-</ecNumber>
    </recommendedName>
    <alternativeName>
        <fullName evidence="12">Fungalysin</fullName>
    </alternativeName>
</protein>
<dbReference type="GO" id="GO:0006508">
    <property type="term" value="P:proteolysis"/>
    <property type="evidence" value="ECO:0007669"/>
    <property type="project" value="UniProtKB-KW"/>
</dbReference>
<dbReference type="AlphaFoldDB" id="A0A1Y1VIH7"/>
<feature type="active site" evidence="10">
    <location>
        <position position="419"/>
    </location>
</feature>